<sequence>MASSADNIPHELLANIGNRLNTTRFRAVCFTVIESAVYHLAPPTDDDPQKRGWLINVKEVGPDRQRGEQQTHRAPHPLSCLFEGQPKSMPRDLTFEILKLEAHKKQWVKLEAQALDDQILVLGDDGWYSLSARDFPGVEGKLFIARVTSAMS</sequence>
<dbReference type="PANTHER" id="PTHR47123:SF15">
    <property type="entry name" value="F-BOX PROTEIN SKIP23"/>
    <property type="match status" value="1"/>
</dbReference>
<accession>A0A540LH17</accession>
<dbReference type="PANTHER" id="PTHR47123">
    <property type="entry name" value="F-BOX PROTEIN SKIP23"/>
    <property type="match status" value="1"/>
</dbReference>
<dbReference type="EMBL" id="VIEB01000587">
    <property type="protein sequence ID" value="TQD85763.1"/>
    <property type="molecule type" value="Genomic_DNA"/>
</dbReference>
<gene>
    <name evidence="2" type="ORF">C1H46_028679</name>
</gene>
<comment type="caution">
    <text evidence="2">The sequence shown here is derived from an EMBL/GenBank/DDBJ whole genome shotgun (WGS) entry which is preliminary data.</text>
</comment>
<dbReference type="AlphaFoldDB" id="A0A540LH17"/>
<evidence type="ECO:0000313" key="3">
    <source>
        <dbReference type="Proteomes" id="UP000315295"/>
    </source>
</evidence>
<organism evidence="2 3">
    <name type="scientific">Malus baccata</name>
    <name type="common">Siberian crab apple</name>
    <name type="synonym">Pyrus baccata</name>
    <dbReference type="NCBI Taxonomy" id="106549"/>
    <lineage>
        <taxon>Eukaryota</taxon>
        <taxon>Viridiplantae</taxon>
        <taxon>Streptophyta</taxon>
        <taxon>Embryophyta</taxon>
        <taxon>Tracheophyta</taxon>
        <taxon>Spermatophyta</taxon>
        <taxon>Magnoliopsida</taxon>
        <taxon>eudicotyledons</taxon>
        <taxon>Gunneridae</taxon>
        <taxon>Pentapetalae</taxon>
        <taxon>rosids</taxon>
        <taxon>fabids</taxon>
        <taxon>Rosales</taxon>
        <taxon>Rosaceae</taxon>
        <taxon>Amygdaloideae</taxon>
        <taxon>Maleae</taxon>
        <taxon>Malus</taxon>
    </lineage>
</organism>
<feature type="region of interest" description="Disordered" evidence="1">
    <location>
        <begin position="62"/>
        <end position="81"/>
    </location>
</feature>
<evidence type="ECO:0008006" key="4">
    <source>
        <dbReference type="Google" id="ProtNLM"/>
    </source>
</evidence>
<reference evidence="2 3" key="1">
    <citation type="journal article" date="2019" name="G3 (Bethesda)">
        <title>Sequencing of a Wild Apple (Malus baccata) Genome Unravels the Differences Between Cultivated and Wild Apple Species Regarding Disease Resistance and Cold Tolerance.</title>
        <authorList>
            <person name="Chen X."/>
        </authorList>
    </citation>
    <scope>NUCLEOTIDE SEQUENCE [LARGE SCALE GENOMIC DNA]</scope>
    <source>
        <strain evidence="3">cv. Shandingzi</strain>
        <tissue evidence="2">Leaves</tissue>
    </source>
</reference>
<keyword evidence="3" id="KW-1185">Reference proteome</keyword>
<evidence type="ECO:0000256" key="1">
    <source>
        <dbReference type="SAM" id="MobiDB-lite"/>
    </source>
</evidence>
<dbReference type="Proteomes" id="UP000315295">
    <property type="component" value="Unassembled WGS sequence"/>
</dbReference>
<evidence type="ECO:0000313" key="2">
    <source>
        <dbReference type="EMBL" id="TQD85763.1"/>
    </source>
</evidence>
<name>A0A540LH17_MALBA</name>
<proteinExistence type="predicted"/>
<feature type="compositionally biased region" description="Basic and acidic residues" evidence="1">
    <location>
        <begin position="62"/>
        <end position="71"/>
    </location>
</feature>
<dbReference type="InterPro" id="IPR051304">
    <property type="entry name" value="SCF_F-box_domain"/>
</dbReference>
<protein>
    <recommendedName>
        <fullName evidence="4">F-box domain-containing protein</fullName>
    </recommendedName>
</protein>